<name>A0A850NV08_9PROT</name>
<dbReference type="Proteomes" id="UP000565205">
    <property type="component" value="Unassembled WGS sequence"/>
</dbReference>
<protein>
    <recommendedName>
        <fullName evidence="6">Calcineurin-like phosphoesterase domain-containing protein</fullName>
    </recommendedName>
</protein>
<evidence type="ECO:0000313" key="2">
    <source>
        <dbReference type="EMBL" id="MBB3175449.1"/>
    </source>
</evidence>
<dbReference type="InterPro" id="IPR029052">
    <property type="entry name" value="Metallo-depent_PP-like"/>
</dbReference>
<comment type="caution">
    <text evidence="3">The sequence shown here is derived from an EMBL/GenBank/DDBJ whole genome shotgun (WGS) entry which is preliminary data.</text>
</comment>
<reference evidence="2 4" key="2">
    <citation type="submission" date="2020-08" db="EMBL/GenBank/DDBJ databases">
        <title>Genomic Encyclopedia of Type Strains, Phase III (KMG-III): the genomes of soil and plant-associated and newly described type strains.</title>
        <authorList>
            <person name="Whitman W."/>
        </authorList>
    </citation>
    <scope>NUCLEOTIDE SEQUENCE [LARGE SCALE GENOMIC DNA]</scope>
    <source>
        <strain evidence="2 4">CECT 8088</strain>
    </source>
</reference>
<accession>A0A850NV08</accession>
<feature type="region of interest" description="Disordered" evidence="1">
    <location>
        <begin position="118"/>
        <end position="142"/>
    </location>
</feature>
<reference evidence="3 5" key="1">
    <citation type="submission" date="2020-06" db="EMBL/GenBank/DDBJ databases">
        <title>Description of novel acetic acid bacteria.</title>
        <authorList>
            <person name="Sombolestani A."/>
        </authorList>
    </citation>
    <scope>NUCLEOTIDE SEQUENCE [LARGE SCALE GENOMIC DNA]</scope>
    <source>
        <strain evidence="3 5">LMG 26838</strain>
    </source>
</reference>
<evidence type="ECO:0000313" key="4">
    <source>
        <dbReference type="Proteomes" id="UP000557688"/>
    </source>
</evidence>
<organism evidence="3 5">
    <name type="scientific">Endobacter medicaginis</name>
    <dbReference type="NCBI Taxonomy" id="1181271"/>
    <lineage>
        <taxon>Bacteria</taxon>
        <taxon>Pseudomonadati</taxon>
        <taxon>Pseudomonadota</taxon>
        <taxon>Alphaproteobacteria</taxon>
        <taxon>Acetobacterales</taxon>
        <taxon>Acetobacteraceae</taxon>
        <taxon>Endobacter</taxon>
    </lineage>
</organism>
<dbReference type="RefSeq" id="WP_176622850.1">
    <property type="nucleotide sequence ID" value="NZ_JABXXQ010000072.1"/>
</dbReference>
<sequence length="434" mass="47452">MHEQLGGWDAVAAHLGVSGRTLSRYRAGLSSVQASVEQVSAPAPVVSNDLTDLVAKLAAAMSAQSAATQQLLLKISGNGAVIEPVRKPVTQKPVAAQRPVPAAQSAKADVPVFDRIQSAKRKADRHHPTDQKGLNSEYVGPLGDGRPYAGEIFGVSKRRHARVSASASTRPRTTLVIGDSHFHPGLIEKTSRCMMLASLHAVAIRPEHIVHIGDGSDWASLCRHTRNDTWKAREKPSLNQDLQCFRENWTVLNQALDEHGIANGKRHYCWGNHDAWISTFEDSTPELKGLASGELKEILRVAGWTDTDYGEYYWIGGVAYVHVPLNIMARPAGGQTAENTIALQSTRDTVFGHTHRHAVGRRPKFDGVVTTAVNAGSCMPELYVGEYAQLTQGRALDYGVLEVVDFDGRIQSFRFVTMRELEARYGAEADRRLA</sequence>
<evidence type="ECO:0008006" key="6">
    <source>
        <dbReference type="Google" id="ProtNLM"/>
    </source>
</evidence>
<gene>
    <name evidence="2" type="ORF">FHR90_003305</name>
    <name evidence="3" type="ORF">HUK83_05690</name>
</gene>
<evidence type="ECO:0000256" key="1">
    <source>
        <dbReference type="SAM" id="MobiDB-lite"/>
    </source>
</evidence>
<evidence type="ECO:0000313" key="3">
    <source>
        <dbReference type="EMBL" id="NVN29827.1"/>
    </source>
</evidence>
<evidence type="ECO:0000313" key="5">
    <source>
        <dbReference type="Proteomes" id="UP000565205"/>
    </source>
</evidence>
<dbReference type="AlphaFoldDB" id="A0A850NV08"/>
<keyword evidence="4" id="KW-1185">Reference proteome</keyword>
<dbReference type="EMBL" id="JABXXQ010000072">
    <property type="protein sequence ID" value="NVN29827.1"/>
    <property type="molecule type" value="Genomic_DNA"/>
</dbReference>
<dbReference type="EMBL" id="JACHXV010000033">
    <property type="protein sequence ID" value="MBB3175449.1"/>
    <property type="molecule type" value="Genomic_DNA"/>
</dbReference>
<proteinExistence type="predicted"/>
<dbReference type="SUPFAM" id="SSF56300">
    <property type="entry name" value="Metallo-dependent phosphatases"/>
    <property type="match status" value="1"/>
</dbReference>
<dbReference type="Proteomes" id="UP000557688">
    <property type="component" value="Unassembled WGS sequence"/>
</dbReference>